<reference evidence="1 2" key="1">
    <citation type="submission" date="2023-07" db="EMBL/GenBank/DDBJ databases">
        <title>Genomic Encyclopedia of Type Strains, Phase IV (KMG-IV): sequencing the most valuable type-strain genomes for metagenomic binning, comparative biology and taxonomic classification.</title>
        <authorList>
            <person name="Goeker M."/>
        </authorList>
    </citation>
    <scope>NUCLEOTIDE SEQUENCE [LARGE SCALE GENOMIC DNA]</scope>
    <source>
        <strain evidence="1 2">DSM 19154</strain>
    </source>
</reference>
<gene>
    <name evidence="1" type="ORF">J2S05_003298</name>
</gene>
<evidence type="ECO:0000313" key="2">
    <source>
        <dbReference type="Proteomes" id="UP001225034"/>
    </source>
</evidence>
<keyword evidence="2" id="KW-1185">Reference proteome</keyword>
<dbReference type="PANTHER" id="PTHR47381:SF3">
    <property type="entry name" value="ALPHA_BETA-HYDROLASES SUPERFAMILY PROTEIN"/>
    <property type="match status" value="1"/>
</dbReference>
<accession>A0ABT9YKU1</accession>
<comment type="caution">
    <text evidence="1">The sequence shown here is derived from an EMBL/GenBank/DDBJ whole genome shotgun (WGS) entry which is preliminary data.</text>
</comment>
<name>A0ABT9YKU1_9BACI</name>
<dbReference type="RefSeq" id="WP_306984570.1">
    <property type="nucleotide sequence ID" value="NZ_JAUSUA010000005.1"/>
</dbReference>
<proteinExistence type="predicted"/>
<evidence type="ECO:0000313" key="1">
    <source>
        <dbReference type="EMBL" id="MDQ0208487.1"/>
    </source>
</evidence>
<dbReference type="SUPFAM" id="SSF53474">
    <property type="entry name" value="alpha/beta-Hydrolases"/>
    <property type="match status" value="1"/>
</dbReference>
<protein>
    <submittedName>
        <fullName evidence="1">Esterase</fullName>
    </submittedName>
</protein>
<dbReference type="Proteomes" id="UP001225034">
    <property type="component" value="Unassembled WGS sequence"/>
</dbReference>
<dbReference type="InterPro" id="IPR025890">
    <property type="entry name" value="Abhydrolase_bac"/>
</dbReference>
<organism evidence="1 2">
    <name type="scientific">Alkalicoccobacillus murimartini</name>
    <dbReference type="NCBI Taxonomy" id="171685"/>
    <lineage>
        <taxon>Bacteria</taxon>
        <taxon>Bacillati</taxon>
        <taxon>Bacillota</taxon>
        <taxon>Bacilli</taxon>
        <taxon>Bacillales</taxon>
        <taxon>Bacillaceae</taxon>
        <taxon>Alkalicoccobacillus</taxon>
    </lineage>
</organism>
<dbReference type="Gene3D" id="3.40.50.1820">
    <property type="entry name" value="alpha/beta hydrolase"/>
    <property type="match status" value="1"/>
</dbReference>
<sequence>MLEPDLFFEKLSENHKTVIDPTDVRKQLHEKLGKTPLESMDLDIQKLETTECIGYTRERFVFQASEDLIVPVYVLTPHSTATSFSSVLALHGHGKGSRELVGLLEDGSEDQTEPGIHQHAAVQLVKKGMKVFVPEILGFGDRKLKRDKEKTNSCFAMASTLLMAGSTLVGVRVFEAKRTLDMMATFHDVKQDQIGLFGFSGGGLVAGLTSVLDQRVAATVLSGFTNTFKHSILAMDHCIDNYIPDILSVAELPELIGLISPRKLFIEAGDEDRIFPIDGVREAVSRLETIYETNQVSQNLVIDVFQGGHTISGRHSFDWLQIELKRQ</sequence>
<dbReference type="Pfam" id="PF12715">
    <property type="entry name" value="Abhydrolase_7"/>
    <property type="match status" value="1"/>
</dbReference>
<dbReference type="InterPro" id="IPR029058">
    <property type="entry name" value="AB_hydrolase_fold"/>
</dbReference>
<dbReference type="EMBL" id="JAUSUA010000005">
    <property type="protein sequence ID" value="MDQ0208487.1"/>
    <property type="molecule type" value="Genomic_DNA"/>
</dbReference>
<dbReference type="PANTHER" id="PTHR47381">
    <property type="entry name" value="ALPHA/BETA-HYDROLASES SUPERFAMILY PROTEIN"/>
    <property type="match status" value="1"/>
</dbReference>